<dbReference type="Proteomes" id="UP000007431">
    <property type="component" value="Unassembled WGS sequence"/>
</dbReference>
<dbReference type="HOGENOM" id="CLU_1708622_0_0_1"/>
<keyword evidence="2" id="KW-1185">Reference proteome</keyword>
<name>D8Q254_SCHCM</name>
<protein>
    <submittedName>
        <fullName evidence="1">Expressed protein</fullName>
    </submittedName>
</protein>
<sequence length="154" mass="16976">MRNTMWGGIPHPFSGEGGKRGCAYSRTGWDLWAEPPEACARSLRRVVRWGREFPPPLLAKGMDAGASRCGRGRKCRSRCRGTHSHPPARCAMREGPLCSPSDVTTRMGWGGGLPRLLKAKQRVSGGTLNRGRGEDIVSYAPPLCFRESMFSWVC</sequence>
<proteinExistence type="predicted"/>
<dbReference type="EMBL" id="GL377305">
    <property type="protein sequence ID" value="EFI98623.1"/>
    <property type="molecule type" value="Genomic_DNA"/>
</dbReference>
<evidence type="ECO:0000313" key="1">
    <source>
        <dbReference type="EMBL" id="EFI98623.1"/>
    </source>
</evidence>
<dbReference type="InParanoid" id="D8Q254"/>
<evidence type="ECO:0000313" key="2">
    <source>
        <dbReference type="Proteomes" id="UP000007431"/>
    </source>
</evidence>
<dbReference type="AlphaFoldDB" id="D8Q254"/>
<gene>
    <name evidence="1" type="ORF">SCHCODRAFT_82125</name>
</gene>
<reference evidence="1 2" key="1">
    <citation type="journal article" date="2010" name="Nat. Biotechnol.">
        <title>Genome sequence of the model mushroom Schizophyllum commune.</title>
        <authorList>
            <person name="Ohm R.A."/>
            <person name="de Jong J.F."/>
            <person name="Lugones L.G."/>
            <person name="Aerts A."/>
            <person name="Kothe E."/>
            <person name="Stajich J.E."/>
            <person name="de Vries R.P."/>
            <person name="Record E."/>
            <person name="Levasseur A."/>
            <person name="Baker S.E."/>
            <person name="Bartholomew K.A."/>
            <person name="Coutinho P.M."/>
            <person name="Erdmann S."/>
            <person name="Fowler T.J."/>
            <person name="Gathman A.C."/>
            <person name="Lombard V."/>
            <person name="Henrissat B."/>
            <person name="Knabe N."/>
            <person name="Kuees U."/>
            <person name="Lilly W.W."/>
            <person name="Lindquist E."/>
            <person name="Lucas S."/>
            <person name="Magnuson J.K."/>
            <person name="Piumi F."/>
            <person name="Raudaskoski M."/>
            <person name="Salamov A."/>
            <person name="Schmutz J."/>
            <person name="Schwarze F.W.M.R."/>
            <person name="vanKuyk P.A."/>
            <person name="Horton J.S."/>
            <person name="Grigoriev I.V."/>
            <person name="Woesten H.A.B."/>
        </authorList>
    </citation>
    <scope>NUCLEOTIDE SEQUENCE [LARGE SCALE GENOMIC DNA]</scope>
    <source>
        <strain evidence="2">H4-8 / FGSC 9210</strain>
    </source>
</reference>
<organism evidence="2">
    <name type="scientific">Schizophyllum commune (strain H4-8 / FGSC 9210)</name>
    <name type="common">Split gill fungus</name>
    <dbReference type="NCBI Taxonomy" id="578458"/>
    <lineage>
        <taxon>Eukaryota</taxon>
        <taxon>Fungi</taxon>
        <taxon>Dikarya</taxon>
        <taxon>Basidiomycota</taxon>
        <taxon>Agaricomycotina</taxon>
        <taxon>Agaricomycetes</taxon>
        <taxon>Agaricomycetidae</taxon>
        <taxon>Agaricales</taxon>
        <taxon>Schizophyllaceae</taxon>
        <taxon>Schizophyllum</taxon>
    </lineage>
</organism>
<accession>D8Q254</accession>
<feature type="non-terminal residue" evidence="1">
    <location>
        <position position="154"/>
    </location>
</feature>